<accession>A0A6J5L905</accession>
<organism evidence="1">
    <name type="scientific">uncultured Caudovirales phage</name>
    <dbReference type="NCBI Taxonomy" id="2100421"/>
    <lineage>
        <taxon>Viruses</taxon>
        <taxon>Duplodnaviria</taxon>
        <taxon>Heunggongvirae</taxon>
        <taxon>Uroviricota</taxon>
        <taxon>Caudoviricetes</taxon>
        <taxon>Peduoviridae</taxon>
        <taxon>Maltschvirus</taxon>
        <taxon>Maltschvirus maltsch</taxon>
    </lineage>
</organism>
<dbReference type="EMBL" id="LR796243">
    <property type="protein sequence ID" value="CAB4130984.1"/>
    <property type="molecule type" value="Genomic_DNA"/>
</dbReference>
<gene>
    <name evidence="1" type="ORF">UFOVP121_50</name>
    <name evidence="2" type="ORF">UFOVP277_55</name>
</gene>
<protein>
    <submittedName>
        <fullName evidence="1">Uncharacterized protein</fullName>
    </submittedName>
</protein>
<dbReference type="EMBL" id="LR796293">
    <property type="protein sequence ID" value="CAB4135036.1"/>
    <property type="molecule type" value="Genomic_DNA"/>
</dbReference>
<sequence>MSVQKITRGAQWPLVAEFTFNFDDTMVDTTGASKDFGLTNIAATAFDIINLPYNAVVIGGDVVTETALDTASYAVTVGDATTANRYLGSTDIKSAGRTALVPTGYVSDGGSVRLTVTNADVCTAGKVTVRVMYTIRNRTNEVQPN</sequence>
<evidence type="ECO:0000313" key="1">
    <source>
        <dbReference type="EMBL" id="CAB4130984.1"/>
    </source>
</evidence>
<evidence type="ECO:0000313" key="2">
    <source>
        <dbReference type="EMBL" id="CAB4135036.1"/>
    </source>
</evidence>
<name>A0A6J5L905_9CAUD</name>
<reference evidence="1" key="1">
    <citation type="submission" date="2020-04" db="EMBL/GenBank/DDBJ databases">
        <authorList>
            <person name="Chiriac C."/>
            <person name="Salcher M."/>
            <person name="Ghai R."/>
            <person name="Kavagutti S V."/>
        </authorList>
    </citation>
    <scope>NUCLEOTIDE SEQUENCE</scope>
</reference>
<proteinExistence type="predicted"/>